<evidence type="ECO:0000256" key="13">
    <source>
        <dbReference type="ARBA" id="ARBA00052985"/>
    </source>
</evidence>
<evidence type="ECO:0000259" key="15">
    <source>
        <dbReference type="Pfam" id="PF08541"/>
    </source>
</evidence>
<keyword evidence="8 14" id="KW-0275">Fatty acid biosynthesis</keyword>
<evidence type="ECO:0000256" key="1">
    <source>
        <dbReference type="ARBA" id="ARBA00005194"/>
    </source>
</evidence>
<feature type="active site" evidence="14">
    <location>
        <position position="250"/>
    </location>
</feature>
<evidence type="ECO:0000256" key="7">
    <source>
        <dbReference type="ARBA" id="ARBA00023098"/>
    </source>
</evidence>
<dbReference type="RefSeq" id="WP_180703404.1">
    <property type="nucleotide sequence ID" value="NZ_JAVSGX010000044.1"/>
</dbReference>
<feature type="domain" description="Beta-ketoacyl-[acyl-carrier-protein] synthase III N-terminal" evidence="16">
    <location>
        <begin position="106"/>
        <end position="183"/>
    </location>
</feature>
<dbReference type="EC" id="2.3.1.180" evidence="14"/>
<evidence type="ECO:0000313" key="17">
    <source>
        <dbReference type="EMBL" id="CED93711.1"/>
    </source>
</evidence>
<comment type="catalytic activity">
    <reaction evidence="12">
        <text>2-methylpropanoyl-CoA + malonyl-[ACP] + H(+) = 4-methyl-3-oxopentanoyl-[ACP] + CO2 + CoA</text>
        <dbReference type="Rhea" id="RHEA:42268"/>
        <dbReference type="Rhea" id="RHEA-COMP:9623"/>
        <dbReference type="Rhea" id="RHEA-COMP:9940"/>
        <dbReference type="ChEBI" id="CHEBI:15378"/>
        <dbReference type="ChEBI" id="CHEBI:16526"/>
        <dbReference type="ChEBI" id="CHEBI:57287"/>
        <dbReference type="ChEBI" id="CHEBI:57338"/>
        <dbReference type="ChEBI" id="CHEBI:78449"/>
        <dbReference type="ChEBI" id="CHEBI:78820"/>
        <dbReference type="EC" id="2.3.1.300"/>
    </reaction>
    <physiologicalReaction direction="left-to-right" evidence="12">
        <dbReference type="Rhea" id="RHEA:42269"/>
    </physiologicalReaction>
</comment>
<gene>
    <name evidence="14" type="primary">fabH</name>
    <name evidence="17" type="ORF">CRIB_960</name>
</gene>
<dbReference type="HAMAP" id="MF_01815">
    <property type="entry name" value="FabH"/>
    <property type="match status" value="1"/>
</dbReference>
<dbReference type="NCBIfam" id="TIGR00747">
    <property type="entry name" value="fabH"/>
    <property type="match status" value="1"/>
</dbReference>
<proteinExistence type="inferred from homology"/>
<feature type="active site" evidence="14">
    <location>
        <position position="112"/>
    </location>
</feature>
<dbReference type="InterPro" id="IPR013751">
    <property type="entry name" value="ACP_syn_III_N"/>
</dbReference>
<comment type="subunit">
    <text evidence="14">Homodimer.</text>
</comment>
<evidence type="ECO:0000259" key="16">
    <source>
        <dbReference type="Pfam" id="PF08545"/>
    </source>
</evidence>
<comment type="catalytic activity">
    <reaction evidence="10">
        <text>malonyl-[ACP] + acetyl-CoA + H(+) = 3-oxobutanoyl-[ACP] + CO2 + CoA</text>
        <dbReference type="Rhea" id="RHEA:12080"/>
        <dbReference type="Rhea" id="RHEA-COMP:9623"/>
        <dbReference type="Rhea" id="RHEA-COMP:9625"/>
        <dbReference type="ChEBI" id="CHEBI:15378"/>
        <dbReference type="ChEBI" id="CHEBI:16526"/>
        <dbReference type="ChEBI" id="CHEBI:57287"/>
        <dbReference type="ChEBI" id="CHEBI:57288"/>
        <dbReference type="ChEBI" id="CHEBI:78449"/>
        <dbReference type="ChEBI" id="CHEBI:78450"/>
        <dbReference type="EC" id="2.3.1.180"/>
    </reaction>
    <physiologicalReaction direction="left-to-right" evidence="10">
        <dbReference type="Rhea" id="RHEA:12081"/>
    </physiologicalReaction>
</comment>
<feature type="active site" evidence="14">
    <location>
        <position position="280"/>
    </location>
</feature>
<comment type="similarity">
    <text evidence="2 14">Belongs to the thiolase-like superfamily. FabH family.</text>
</comment>
<comment type="catalytic activity">
    <reaction evidence="11">
        <text>(2S)-2-methylbutanoyl-CoA + malonyl-[ACP] + H(+) = (4S)-4-methyl-3-oxohexanoyl-[ACP] + CO2 + CoA</text>
        <dbReference type="Rhea" id="RHEA:42276"/>
        <dbReference type="Rhea" id="RHEA-COMP:9623"/>
        <dbReference type="Rhea" id="RHEA-COMP:17148"/>
        <dbReference type="ChEBI" id="CHEBI:15378"/>
        <dbReference type="ChEBI" id="CHEBI:16526"/>
        <dbReference type="ChEBI" id="CHEBI:57287"/>
        <dbReference type="ChEBI" id="CHEBI:78449"/>
        <dbReference type="ChEBI" id="CHEBI:88166"/>
        <dbReference type="ChEBI" id="CHEBI:167462"/>
        <dbReference type="EC" id="2.3.1.300"/>
    </reaction>
    <physiologicalReaction direction="left-to-right" evidence="11">
        <dbReference type="Rhea" id="RHEA:42277"/>
    </physiologicalReaction>
</comment>
<comment type="catalytic activity">
    <reaction evidence="13">
        <text>3-methylbutanoyl-CoA + malonyl-[ACP] + H(+) = 5-methyl-3-oxohexanoyl-[ACP] + CO2 + CoA</text>
        <dbReference type="Rhea" id="RHEA:42272"/>
        <dbReference type="Rhea" id="RHEA-COMP:9623"/>
        <dbReference type="Rhea" id="RHEA-COMP:9941"/>
        <dbReference type="ChEBI" id="CHEBI:15378"/>
        <dbReference type="ChEBI" id="CHEBI:16526"/>
        <dbReference type="ChEBI" id="CHEBI:57287"/>
        <dbReference type="ChEBI" id="CHEBI:57345"/>
        <dbReference type="ChEBI" id="CHEBI:78449"/>
        <dbReference type="ChEBI" id="CHEBI:78822"/>
        <dbReference type="EC" id="2.3.1.300"/>
    </reaction>
    <physiologicalReaction direction="left-to-right" evidence="13">
        <dbReference type="Rhea" id="RHEA:42273"/>
    </physiologicalReaction>
</comment>
<dbReference type="Pfam" id="PF08545">
    <property type="entry name" value="ACP_syn_III"/>
    <property type="match status" value="1"/>
</dbReference>
<dbReference type="GO" id="GO:0033818">
    <property type="term" value="F:beta-ketoacyl-acyl-carrier-protein synthase III activity"/>
    <property type="evidence" value="ECO:0007669"/>
    <property type="project" value="UniProtKB-UniRule"/>
</dbReference>
<keyword evidence="5 14" id="KW-0808">Transferase</keyword>
<evidence type="ECO:0000256" key="5">
    <source>
        <dbReference type="ARBA" id="ARBA00022679"/>
    </source>
</evidence>
<name>A0A1V1I0F0_9FIRM</name>
<dbReference type="EMBL" id="LN555523">
    <property type="protein sequence ID" value="CED93711.1"/>
    <property type="molecule type" value="Genomic_DNA"/>
</dbReference>
<dbReference type="GO" id="GO:0006633">
    <property type="term" value="P:fatty acid biosynthetic process"/>
    <property type="evidence" value="ECO:0007669"/>
    <property type="project" value="UniProtKB-UniRule"/>
</dbReference>
<dbReference type="Gene3D" id="3.40.47.10">
    <property type="match status" value="1"/>
</dbReference>
<dbReference type="Proteomes" id="UP000245622">
    <property type="component" value="Chromosome 1"/>
</dbReference>
<dbReference type="GO" id="GO:0005737">
    <property type="term" value="C:cytoplasm"/>
    <property type="evidence" value="ECO:0007669"/>
    <property type="project" value="UniProtKB-SubCell"/>
</dbReference>
<dbReference type="CDD" id="cd00830">
    <property type="entry name" value="KAS_III"/>
    <property type="match status" value="1"/>
</dbReference>
<evidence type="ECO:0000256" key="8">
    <source>
        <dbReference type="ARBA" id="ARBA00023160"/>
    </source>
</evidence>
<dbReference type="AlphaFoldDB" id="A0A1V1I0F0"/>
<keyword evidence="9 14" id="KW-0012">Acyltransferase</keyword>
<keyword evidence="14" id="KW-0511">Multifunctional enzyme</keyword>
<reference evidence="17 18" key="1">
    <citation type="submission" date="2014-04" db="EMBL/GenBank/DDBJ databases">
        <authorList>
            <person name="Hornung B.V."/>
        </authorList>
    </citation>
    <scope>NUCLEOTIDE SEQUENCE [LARGE SCALE GENOMIC DNA]</scope>
    <source>
        <strain evidence="17 18">CRIB</strain>
    </source>
</reference>
<evidence type="ECO:0000313" key="18">
    <source>
        <dbReference type="Proteomes" id="UP000245622"/>
    </source>
</evidence>
<sequence>MEGIIIKGIGAYTPSKIVTNNDLSKIVETSDEWIRSRTGIKERRISQGEDTSYMGIKASEKAIELANLQREDIDLIVFSTCTPDMFIPSSACIVQKEMGLKNAVAFDLNAACSGFVYGVDVARSLMKTNNYKNALVIGSENLSKVINWEDRKTCVLFADGAASIVLSKSENEGIIDSICKSYGDNGEFLSIGGREIKNPFMDESISKYQYLDMDGSEIFKFATSSVTSSIKDILQKNNMTIDDIDYIVPHQANVRIIEYVAKKLKTSMDKFYMNIDTYGNTSSASIPLALNEMYNKGILQKGQNLLLVGFGGGLTYGSSLIKWSI</sequence>
<dbReference type="GO" id="GO:0044550">
    <property type="term" value="P:secondary metabolite biosynthetic process"/>
    <property type="evidence" value="ECO:0007669"/>
    <property type="project" value="TreeGrafter"/>
</dbReference>
<evidence type="ECO:0000256" key="9">
    <source>
        <dbReference type="ARBA" id="ARBA00023315"/>
    </source>
</evidence>
<dbReference type="UniPathway" id="UPA00094"/>
<dbReference type="PANTHER" id="PTHR34069">
    <property type="entry name" value="3-OXOACYL-[ACYL-CARRIER-PROTEIN] SYNTHASE 3"/>
    <property type="match status" value="1"/>
</dbReference>
<comment type="pathway">
    <text evidence="1 14">Lipid metabolism; fatty acid biosynthesis.</text>
</comment>
<organism evidence="17 18">
    <name type="scientific">Romboutsia ilealis</name>
    <dbReference type="NCBI Taxonomy" id="1115758"/>
    <lineage>
        <taxon>Bacteria</taxon>
        <taxon>Bacillati</taxon>
        <taxon>Bacillota</taxon>
        <taxon>Clostridia</taxon>
        <taxon>Peptostreptococcales</taxon>
        <taxon>Peptostreptococcaceae</taxon>
        <taxon>Romboutsia</taxon>
    </lineage>
</organism>
<dbReference type="SUPFAM" id="SSF53901">
    <property type="entry name" value="Thiolase-like"/>
    <property type="match status" value="1"/>
</dbReference>
<protein>
    <recommendedName>
        <fullName evidence="14">Beta-ketoacyl-[acyl-carrier-protein] synthase III</fullName>
        <shortName evidence="14">Beta-ketoacyl-ACP synthase III</shortName>
        <shortName evidence="14">KAS III</shortName>
        <ecNumber evidence="14">2.3.1.180</ecNumber>
    </recommendedName>
    <alternativeName>
        <fullName evidence="14">3-oxoacyl-[acyl-carrier-protein] synthase 3</fullName>
    </alternativeName>
    <alternativeName>
        <fullName evidence="14">3-oxoacyl-[acyl-carrier-protein] synthase III</fullName>
    </alternativeName>
</protein>
<evidence type="ECO:0000256" key="12">
    <source>
        <dbReference type="ARBA" id="ARBA00052467"/>
    </source>
</evidence>
<evidence type="ECO:0000256" key="11">
    <source>
        <dbReference type="ARBA" id="ARBA00052407"/>
    </source>
</evidence>
<evidence type="ECO:0000256" key="10">
    <source>
        <dbReference type="ARBA" id="ARBA00051096"/>
    </source>
</evidence>
<comment type="domain">
    <text evidence="14">The last Arg residue of the ACP-binding site is essential for the weak association between ACP/AcpP and FabH.</text>
</comment>
<feature type="region of interest" description="ACP-binding" evidence="14">
    <location>
        <begin position="251"/>
        <end position="255"/>
    </location>
</feature>
<dbReference type="Pfam" id="PF08541">
    <property type="entry name" value="ACP_syn_III_C"/>
    <property type="match status" value="1"/>
</dbReference>
<keyword evidence="18" id="KW-1185">Reference proteome</keyword>
<evidence type="ECO:0000256" key="6">
    <source>
        <dbReference type="ARBA" id="ARBA00022832"/>
    </source>
</evidence>
<accession>A0A1V1I0F0</accession>
<dbReference type="NCBIfam" id="NF006829">
    <property type="entry name" value="PRK09352.1"/>
    <property type="match status" value="1"/>
</dbReference>
<evidence type="ECO:0000256" key="4">
    <source>
        <dbReference type="ARBA" id="ARBA00022516"/>
    </source>
</evidence>
<evidence type="ECO:0000256" key="2">
    <source>
        <dbReference type="ARBA" id="ARBA00008642"/>
    </source>
</evidence>
<comment type="subcellular location">
    <subcellularLocation>
        <location evidence="14">Cytoplasm</location>
    </subcellularLocation>
</comment>
<keyword evidence="3 14" id="KW-0963">Cytoplasm</keyword>
<dbReference type="GeneID" id="82205139"/>
<comment type="function">
    <text evidence="14">Catalyzes the condensation reaction of fatty acid synthesis by the addition to an acyl acceptor of two carbons from malonyl-ACP. Catalyzes the first condensation reaction which initiates fatty acid synthesis and may therefore play a role in governing the total rate of fatty acid production. Possesses both acetoacetyl-ACP synthase and acetyl transacylase activities. Its substrate specificity determines the biosynthesis of branched-chain and/or straight-chain of fatty acids.</text>
</comment>
<keyword evidence="7 14" id="KW-0443">Lipid metabolism</keyword>
<feature type="domain" description="Beta-ketoacyl-[acyl-carrier-protein] synthase III C-terminal" evidence="15">
    <location>
        <begin position="234"/>
        <end position="323"/>
    </location>
</feature>
<keyword evidence="4 14" id="KW-0444">Lipid biosynthesis</keyword>
<keyword evidence="6 14" id="KW-0276">Fatty acid metabolism</keyword>
<dbReference type="InterPro" id="IPR004655">
    <property type="entry name" value="FabH"/>
</dbReference>
<dbReference type="KEGG" id="ril:CRIB_960"/>
<dbReference type="GO" id="GO:0004315">
    <property type="term" value="F:3-oxoacyl-[acyl-carrier-protein] synthase activity"/>
    <property type="evidence" value="ECO:0007669"/>
    <property type="project" value="InterPro"/>
</dbReference>
<dbReference type="InterPro" id="IPR016039">
    <property type="entry name" value="Thiolase-like"/>
</dbReference>
<dbReference type="FunFam" id="3.40.47.10:FF:000004">
    <property type="entry name" value="3-oxoacyl-[acyl-carrier-protein] synthase 3"/>
    <property type="match status" value="1"/>
</dbReference>
<evidence type="ECO:0000256" key="14">
    <source>
        <dbReference type="HAMAP-Rule" id="MF_01815"/>
    </source>
</evidence>
<dbReference type="InterPro" id="IPR013747">
    <property type="entry name" value="ACP_syn_III_C"/>
</dbReference>
<evidence type="ECO:0000256" key="3">
    <source>
        <dbReference type="ARBA" id="ARBA00022490"/>
    </source>
</evidence>
<dbReference type="PANTHER" id="PTHR34069:SF2">
    <property type="entry name" value="BETA-KETOACYL-[ACYL-CARRIER-PROTEIN] SYNTHASE III"/>
    <property type="match status" value="1"/>
</dbReference>